<proteinExistence type="predicted"/>
<accession>A0A5J4U1N9</accession>
<name>A0A5J4U1N9_9EUKA</name>
<feature type="non-terminal residue" evidence="1">
    <location>
        <position position="1"/>
    </location>
</feature>
<dbReference type="EMBL" id="SNRW01021868">
    <property type="protein sequence ID" value="KAA6364278.1"/>
    <property type="molecule type" value="Genomic_DNA"/>
</dbReference>
<evidence type="ECO:0000313" key="1">
    <source>
        <dbReference type="EMBL" id="KAA6364278.1"/>
    </source>
</evidence>
<protein>
    <submittedName>
        <fullName evidence="1">Uncharacterized protein</fullName>
    </submittedName>
</protein>
<sequence>RYVLERRGLTLHSINGVIAGWHCIWRIYRQRIGEFAQYWSATGRQWKDLSQIADPQITLVNYINELEQNRATPACIVISCTAITVLFKAVGFLESSINGQILKQTMKKFNAQVKKELKEEPIWNMNLLLSYIKEKYKAIKVLNELAEIHRASCEFNKDKSCSLKTGTKKGL</sequence>
<dbReference type="AlphaFoldDB" id="A0A5J4U1N9"/>
<reference evidence="1 2" key="1">
    <citation type="submission" date="2019-03" db="EMBL/GenBank/DDBJ databases">
        <title>Single cell metagenomics reveals metabolic interactions within the superorganism composed of flagellate Streblomastix strix and complex community of Bacteroidetes bacteria on its surface.</title>
        <authorList>
            <person name="Treitli S.C."/>
            <person name="Kolisko M."/>
            <person name="Husnik F."/>
            <person name="Keeling P."/>
            <person name="Hampl V."/>
        </authorList>
    </citation>
    <scope>NUCLEOTIDE SEQUENCE [LARGE SCALE GENOMIC DNA]</scope>
    <source>
        <strain evidence="1">ST1C</strain>
    </source>
</reference>
<comment type="caution">
    <text evidence="1">The sequence shown here is derived from an EMBL/GenBank/DDBJ whole genome shotgun (WGS) entry which is preliminary data.</text>
</comment>
<evidence type="ECO:0000313" key="2">
    <source>
        <dbReference type="Proteomes" id="UP000324800"/>
    </source>
</evidence>
<gene>
    <name evidence="1" type="ORF">EZS28_040197</name>
</gene>
<dbReference type="Proteomes" id="UP000324800">
    <property type="component" value="Unassembled WGS sequence"/>
</dbReference>
<organism evidence="1 2">
    <name type="scientific">Streblomastix strix</name>
    <dbReference type="NCBI Taxonomy" id="222440"/>
    <lineage>
        <taxon>Eukaryota</taxon>
        <taxon>Metamonada</taxon>
        <taxon>Preaxostyla</taxon>
        <taxon>Oxymonadida</taxon>
        <taxon>Streblomastigidae</taxon>
        <taxon>Streblomastix</taxon>
    </lineage>
</organism>